<organism evidence="1 2">
    <name type="scientific">Collimonas pratensis</name>
    <dbReference type="NCBI Taxonomy" id="279113"/>
    <lineage>
        <taxon>Bacteria</taxon>
        <taxon>Pseudomonadati</taxon>
        <taxon>Pseudomonadota</taxon>
        <taxon>Betaproteobacteria</taxon>
        <taxon>Burkholderiales</taxon>
        <taxon>Oxalobacteraceae</taxon>
        <taxon>Collimonas</taxon>
    </lineage>
</organism>
<dbReference type="PATRIC" id="fig|279113.9.peg.2851"/>
<name>A0A127Q5C2_9BURK</name>
<evidence type="ECO:0000313" key="1">
    <source>
        <dbReference type="EMBL" id="AMP05234.1"/>
    </source>
</evidence>
<dbReference type="KEGG" id="cpra:CPter91_2888"/>
<gene>
    <name evidence="1" type="ORF">CPter91_2888</name>
</gene>
<dbReference type="EMBL" id="CP013234">
    <property type="protein sequence ID" value="AMP05234.1"/>
    <property type="molecule type" value="Genomic_DNA"/>
</dbReference>
<proteinExistence type="predicted"/>
<protein>
    <submittedName>
        <fullName evidence="1">Uncharacterized protein</fullName>
    </submittedName>
</protein>
<dbReference type="Proteomes" id="UP000074561">
    <property type="component" value="Chromosome"/>
</dbReference>
<sequence length="37" mass="3551">MAGGISGDPDLDVGTKASVASAQAIATPVGLTLKKIP</sequence>
<accession>A0A127Q5C2</accession>
<evidence type="ECO:0000313" key="2">
    <source>
        <dbReference type="Proteomes" id="UP000074561"/>
    </source>
</evidence>
<reference evidence="1 2" key="1">
    <citation type="submission" date="2015-11" db="EMBL/GenBank/DDBJ databases">
        <title>Exploring the genomic traits of fungus-feeding bacterial genus Collimonas.</title>
        <authorList>
            <person name="Song C."/>
            <person name="Schmidt R."/>
            <person name="de Jager V."/>
            <person name="Krzyzanowska D."/>
            <person name="Jongedijk E."/>
            <person name="Cankar K."/>
            <person name="Beekwilder J."/>
            <person name="van Veen A."/>
            <person name="de Boer W."/>
            <person name="van Veen J.A."/>
            <person name="Garbeva P."/>
        </authorList>
    </citation>
    <scope>NUCLEOTIDE SEQUENCE [LARGE SCALE GENOMIC DNA]</scope>
    <source>
        <strain evidence="1 2">Ter91</strain>
    </source>
</reference>
<dbReference type="AlphaFoldDB" id="A0A127Q5C2"/>